<proteinExistence type="predicted"/>
<keyword evidence="1" id="KW-1133">Transmembrane helix</keyword>
<dbReference type="GeneID" id="59344592"/>
<evidence type="ECO:0008006" key="5">
    <source>
        <dbReference type="Google" id="ProtNLM"/>
    </source>
</evidence>
<feature type="signal peptide" evidence="2">
    <location>
        <begin position="1"/>
        <end position="18"/>
    </location>
</feature>
<protein>
    <recommendedName>
        <fullName evidence="5">Transmembrane protein</fullName>
    </recommendedName>
</protein>
<dbReference type="AlphaFoldDB" id="A0A8H6W684"/>
<evidence type="ECO:0000256" key="1">
    <source>
        <dbReference type="SAM" id="Phobius"/>
    </source>
</evidence>
<organism evidence="3 4">
    <name type="scientific">Mycena indigotica</name>
    <dbReference type="NCBI Taxonomy" id="2126181"/>
    <lineage>
        <taxon>Eukaryota</taxon>
        <taxon>Fungi</taxon>
        <taxon>Dikarya</taxon>
        <taxon>Basidiomycota</taxon>
        <taxon>Agaricomycotina</taxon>
        <taxon>Agaricomycetes</taxon>
        <taxon>Agaricomycetidae</taxon>
        <taxon>Agaricales</taxon>
        <taxon>Marasmiineae</taxon>
        <taxon>Mycenaceae</taxon>
        <taxon>Mycena</taxon>
    </lineage>
</organism>
<evidence type="ECO:0000313" key="3">
    <source>
        <dbReference type="EMBL" id="KAF7307349.1"/>
    </source>
</evidence>
<dbReference type="Proteomes" id="UP000636479">
    <property type="component" value="Unassembled WGS sequence"/>
</dbReference>
<accession>A0A8H6W684</accession>
<keyword evidence="4" id="KW-1185">Reference proteome</keyword>
<evidence type="ECO:0000313" key="4">
    <source>
        <dbReference type="Proteomes" id="UP000636479"/>
    </source>
</evidence>
<keyword evidence="1" id="KW-0812">Transmembrane</keyword>
<evidence type="ECO:0000256" key="2">
    <source>
        <dbReference type="SAM" id="SignalP"/>
    </source>
</evidence>
<dbReference type="RefSeq" id="XP_037222368.1">
    <property type="nucleotide sequence ID" value="XM_037362076.1"/>
</dbReference>
<comment type="caution">
    <text evidence="3">The sequence shown here is derived from an EMBL/GenBank/DDBJ whole genome shotgun (WGS) entry which is preliminary data.</text>
</comment>
<feature type="transmembrane region" description="Helical" evidence="1">
    <location>
        <begin position="68"/>
        <end position="90"/>
    </location>
</feature>
<sequence length="126" mass="13600">MRNAALFIVALATVGVLAQSSDVHPMLQTLSQYIDVSRIEPLRAKAEIFIEAAKVDPLVAAQTYPETAIVFFSAFFIVLGFLGTLVGCVVPQNKESQEDIELKQAAAVPVPAMKSNSSIAPLKKRK</sequence>
<reference evidence="3" key="1">
    <citation type="submission" date="2020-05" db="EMBL/GenBank/DDBJ databases">
        <title>Mycena genomes resolve the evolution of fungal bioluminescence.</title>
        <authorList>
            <person name="Tsai I.J."/>
        </authorList>
    </citation>
    <scope>NUCLEOTIDE SEQUENCE</scope>
    <source>
        <strain evidence="3">171206Taipei</strain>
    </source>
</reference>
<feature type="chain" id="PRO_5034005544" description="Transmembrane protein" evidence="2">
    <location>
        <begin position="19"/>
        <end position="126"/>
    </location>
</feature>
<name>A0A8H6W684_9AGAR</name>
<keyword evidence="2" id="KW-0732">Signal</keyword>
<dbReference type="OrthoDB" id="10378640at2759"/>
<gene>
    <name evidence="3" type="ORF">MIND_00528900</name>
</gene>
<keyword evidence="1" id="KW-0472">Membrane</keyword>
<dbReference type="EMBL" id="JACAZF010000004">
    <property type="protein sequence ID" value="KAF7307349.1"/>
    <property type="molecule type" value="Genomic_DNA"/>
</dbReference>